<comment type="subcellular location">
    <subcellularLocation>
        <location evidence="6">Nucleus</location>
    </subcellularLocation>
</comment>
<accession>A0A4V6DUN8</accession>
<dbReference type="PROSITE" id="PS00678">
    <property type="entry name" value="WD_REPEATS_1"/>
    <property type="match status" value="1"/>
</dbReference>
<dbReference type="GO" id="GO:0120330">
    <property type="term" value="C:rixosome complex"/>
    <property type="evidence" value="ECO:0007669"/>
    <property type="project" value="UniProtKB-UniRule"/>
</dbReference>
<dbReference type="GO" id="GO:0006261">
    <property type="term" value="P:DNA-templated DNA replication"/>
    <property type="evidence" value="ECO:0007669"/>
    <property type="project" value="TreeGrafter"/>
</dbReference>
<evidence type="ECO:0000256" key="3">
    <source>
        <dbReference type="ARBA" id="ARBA00022574"/>
    </source>
</evidence>
<dbReference type="InterPro" id="IPR036322">
    <property type="entry name" value="WD40_repeat_dom_sf"/>
</dbReference>
<evidence type="ECO:0000313" key="10">
    <source>
        <dbReference type="Proteomes" id="UP000308133"/>
    </source>
</evidence>
<feature type="coiled-coil region" evidence="7">
    <location>
        <begin position="464"/>
        <end position="491"/>
    </location>
</feature>
<evidence type="ECO:0000256" key="8">
    <source>
        <dbReference type="SAM" id="MobiDB-lite"/>
    </source>
</evidence>
<dbReference type="SMART" id="SM00320">
    <property type="entry name" value="WD40"/>
    <property type="match status" value="6"/>
</dbReference>
<evidence type="ECO:0000256" key="6">
    <source>
        <dbReference type="RuleBase" id="RU369067"/>
    </source>
</evidence>
<dbReference type="AlphaFoldDB" id="A0A4V6DUN8"/>
<gene>
    <name evidence="9" type="ORF">C1H76_7693</name>
</gene>
<organism evidence="9 10">
    <name type="scientific">Elsinoe australis</name>
    <dbReference type="NCBI Taxonomy" id="40998"/>
    <lineage>
        <taxon>Eukaryota</taxon>
        <taxon>Fungi</taxon>
        <taxon>Dikarya</taxon>
        <taxon>Ascomycota</taxon>
        <taxon>Pezizomycotina</taxon>
        <taxon>Dothideomycetes</taxon>
        <taxon>Dothideomycetidae</taxon>
        <taxon>Myriangiales</taxon>
        <taxon>Elsinoaceae</taxon>
        <taxon>Elsinoe</taxon>
    </lineage>
</organism>
<evidence type="ECO:0000256" key="5">
    <source>
        <dbReference type="PROSITE-ProRule" id="PRU00221"/>
    </source>
</evidence>
<comment type="similarity">
    <text evidence="2 6">Belongs to the WD repeat IPI3/WDR18 family.</text>
</comment>
<dbReference type="InterPro" id="IPR015943">
    <property type="entry name" value="WD40/YVTN_repeat-like_dom_sf"/>
</dbReference>
<dbReference type="InterPro" id="IPR001680">
    <property type="entry name" value="WD40_rpt"/>
</dbReference>
<keyword evidence="4" id="KW-0677">Repeat</keyword>
<keyword evidence="6" id="KW-0698">rRNA processing</keyword>
<dbReference type="GO" id="GO:0006364">
    <property type="term" value="P:rRNA processing"/>
    <property type="evidence" value="ECO:0007669"/>
    <property type="project" value="UniProtKB-UniRule"/>
</dbReference>
<reference evidence="9 10" key="1">
    <citation type="submission" date="2018-02" db="EMBL/GenBank/DDBJ databases">
        <title>Draft genome sequences of Elsinoe sp., causing black scab on jojoba.</title>
        <authorList>
            <person name="Stodart B."/>
            <person name="Jeffress S."/>
            <person name="Ash G."/>
            <person name="Arun Chinnappa K."/>
        </authorList>
    </citation>
    <scope>NUCLEOTIDE SEQUENCE [LARGE SCALE GENOMIC DNA]</scope>
    <source>
        <strain evidence="9 10">Hillstone_2</strain>
    </source>
</reference>
<keyword evidence="6" id="KW-0539">Nucleus</keyword>
<evidence type="ECO:0000256" key="4">
    <source>
        <dbReference type="ARBA" id="ARBA00022737"/>
    </source>
</evidence>
<comment type="caution">
    <text evidence="9">The sequence shown here is derived from an EMBL/GenBank/DDBJ whole genome shotgun (WGS) entry which is preliminary data.</text>
</comment>
<keyword evidence="3 5" id="KW-0853">WD repeat</keyword>
<evidence type="ECO:0000256" key="1">
    <source>
        <dbReference type="ARBA" id="ARBA00002355"/>
    </source>
</evidence>
<dbReference type="PANTHER" id="PTHR18763:SF0">
    <property type="entry name" value="WD REPEAT-CONTAINING PROTEIN 18"/>
    <property type="match status" value="1"/>
</dbReference>
<dbReference type="PANTHER" id="PTHR18763">
    <property type="entry name" value="WD-REPEAT PROTEIN 18"/>
    <property type="match status" value="1"/>
</dbReference>
<evidence type="ECO:0000313" key="9">
    <source>
        <dbReference type="EMBL" id="TKX20192.1"/>
    </source>
</evidence>
<dbReference type="Gene3D" id="2.130.10.10">
    <property type="entry name" value="YVTN repeat-like/Quinoprotein amine dehydrogenase"/>
    <property type="match status" value="2"/>
</dbReference>
<comment type="subunit">
    <text evidence="6">Component of the RIX1 complex, composed of IPI1, RIX1/IPI2 and IPI3 in a 1:2:2 stoichiometry. The complex interacts (via RIX1) with MDN1 (via its hexameric AAA ATPase ring) and the pre-60S ribosome particles.</text>
</comment>
<comment type="function">
    <text evidence="1 6">Component of the RIX1 complex required for processing of ITS2 sequences from 35S pre-rRNA.</text>
</comment>
<dbReference type="EMBL" id="PTQR01000100">
    <property type="protein sequence ID" value="TKX20192.1"/>
    <property type="molecule type" value="Genomic_DNA"/>
</dbReference>
<feature type="repeat" description="WD" evidence="5">
    <location>
        <begin position="124"/>
        <end position="157"/>
    </location>
</feature>
<evidence type="ECO:0000256" key="2">
    <source>
        <dbReference type="ARBA" id="ARBA00010143"/>
    </source>
</evidence>
<dbReference type="InterPro" id="IPR019775">
    <property type="entry name" value="WD40_repeat_CS"/>
</dbReference>
<dbReference type="PROSITE" id="PS50294">
    <property type="entry name" value="WD_REPEATS_REGION"/>
    <property type="match status" value="1"/>
</dbReference>
<protein>
    <recommendedName>
        <fullName evidence="6">Pre-rRNA-processing protein IPI3</fullName>
    </recommendedName>
</protein>
<dbReference type="GO" id="GO:0005656">
    <property type="term" value="C:nuclear pre-replicative complex"/>
    <property type="evidence" value="ECO:0007669"/>
    <property type="project" value="TreeGrafter"/>
</dbReference>
<dbReference type="SUPFAM" id="SSF50978">
    <property type="entry name" value="WD40 repeat-like"/>
    <property type="match status" value="1"/>
</dbReference>
<dbReference type="InterPro" id="IPR045227">
    <property type="entry name" value="WDR18/Ipi3/RID3"/>
</dbReference>
<evidence type="ECO:0000256" key="7">
    <source>
        <dbReference type="SAM" id="Coils"/>
    </source>
</evidence>
<keyword evidence="7" id="KW-0175">Coiled coil</keyword>
<dbReference type="Pfam" id="PF00400">
    <property type="entry name" value="WD40"/>
    <property type="match status" value="1"/>
</dbReference>
<proteinExistence type="inferred from homology"/>
<feature type="region of interest" description="Disordered" evidence="8">
    <location>
        <begin position="520"/>
        <end position="541"/>
    </location>
</feature>
<name>A0A4V6DUN8_9PEZI</name>
<sequence>MLTESLLLSLSTHHPKPTTAFPKEASIFTYQLQPTPSLKSTLKKSLTPPNCLASSPSHIFAAQSDKAVINVYSRDTGSLQTVVPFREKITSLALTDDGFTVVCGTEAGGLIVWETLSGRTVKTEEAHLGAVSGLVVDQGGHFALSGSEDGNVCVWNLGAVRSWGKVGESLEYARRAPARTLRGHREAVVGLAVGRSLAVSVGGDGVVVWDYKEGTQLRTILVPDRPRCVALDPCERAVFVGFEDGSVVCVDFYGMDEEGVAVKNAVWDEGKRSVAVQVAADQKWSSPSEDLQATTCMGVSYDSTKLITGHASGKVIVWDIPSGTYHSQLTSIPLPGSISNLEMLPVQGFTNEKQPLLKIKEVVKPRFGELDSTDGQMPANYKLTAHLVGQLPVNRSSAAEVSSSIAHSDFQRSLYHPAFPSDILADSIADLATWQHNPSSQQNQTEQHQADFMALDDEAPAAENSGLAQENAELKKQVAALQRTQKAILAQAERLHAYKKERAQAIMKDLADFEELQKDEQGWARSAGSSPKASKKAKRSG</sequence>
<dbReference type="PROSITE" id="PS50082">
    <property type="entry name" value="WD_REPEATS_2"/>
    <property type="match status" value="1"/>
</dbReference>
<dbReference type="Proteomes" id="UP000308133">
    <property type="component" value="Unassembled WGS sequence"/>
</dbReference>